<comment type="cofactor">
    <cofactor evidence="1">
        <name>[4Fe-4S] cluster</name>
        <dbReference type="ChEBI" id="CHEBI:49883"/>
    </cofactor>
</comment>
<dbReference type="AlphaFoldDB" id="A0A7G9FK75"/>
<keyword evidence="4" id="KW-0949">S-adenosyl-L-methionine</keyword>
<comment type="similarity">
    <text evidence="2">Belongs to the organic radical-activating enzymes family.</text>
</comment>
<sequence length="282" mass="32481">MPEKKQILGYIHSTESFGAVDGPGIRFVVFLQGCKMRCKYCHNPETWNLVTDYTKLYADTTDDKEREELEKKIEENTKLLLDKGVKVEARTPEDLLKQALRYKPYWKGDGGITVSGGEALLQMDFLIEFFKLAKAQGIHTTIDTAGNPFTREEPFFSKFNELMALTDLFLLDIKQIEDDKHRELTGFSNKNILDLAQYLSDQGKHMWIRHVLVPGITTDEADLKKTAEFIRTLKTVDRVEVLPYHKLGIQEWERLGIPYKLEGIDPPTDEQQKIAREILDAK</sequence>
<dbReference type="RefSeq" id="WP_021985868.1">
    <property type="nucleotide sequence ID" value="NZ_CP060632.1"/>
</dbReference>
<dbReference type="KEGG" id="wcp:H9Q76_09400"/>
<evidence type="ECO:0000259" key="9">
    <source>
        <dbReference type="PROSITE" id="PS51918"/>
    </source>
</evidence>
<dbReference type="GO" id="GO:0051539">
    <property type="term" value="F:4 iron, 4 sulfur cluster binding"/>
    <property type="evidence" value="ECO:0007669"/>
    <property type="project" value="UniProtKB-KW"/>
</dbReference>
<organism evidence="10 11">
    <name type="scientific">Wujia chipingensis</name>
    <dbReference type="NCBI Taxonomy" id="2763670"/>
    <lineage>
        <taxon>Bacteria</taxon>
        <taxon>Bacillati</taxon>
        <taxon>Bacillota</taxon>
        <taxon>Clostridia</taxon>
        <taxon>Lachnospirales</taxon>
        <taxon>Lachnospiraceae</taxon>
        <taxon>Wujia</taxon>
    </lineage>
</organism>
<dbReference type="InterPro" id="IPR040074">
    <property type="entry name" value="BssD/PflA/YjjW"/>
</dbReference>
<evidence type="ECO:0000256" key="1">
    <source>
        <dbReference type="ARBA" id="ARBA00001966"/>
    </source>
</evidence>
<evidence type="ECO:0000256" key="3">
    <source>
        <dbReference type="ARBA" id="ARBA00022485"/>
    </source>
</evidence>
<dbReference type="Pfam" id="PF04055">
    <property type="entry name" value="Radical_SAM"/>
    <property type="match status" value="1"/>
</dbReference>
<dbReference type="Gene3D" id="3.20.20.70">
    <property type="entry name" value="Aldolase class I"/>
    <property type="match status" value="1"/>
</dbReference>
<dbReference type="SFLD" id="SFLDS00029">
    <property type="entry name" value="Radical_SAM"/>
    <property type="match status" value="1"/>
</dbReference>
<dbReference type="InterPro" id="IPR013785">
    <property type="entry name" value="Aldolase_TIM"/>
</dbReference>
<gene>
    <name evidence="10" type="ORF">H9Q76_09400</name>
</gene>
<dbReference type="PROSITE" id="PS01087">
    <property type="entry name" value="RADICAL_ACTIVATING"/>
    <property type="match status" value="1"/>
</dbReference>
<dbReference type="SFLD" id="SFLDG01118">
    <property type="entry name" value="activating_enzymes__group_2"/>
    <property type="match status" value="1"/>
</dbReference>
<dbReference type="GO" id="GO:0046872">
    <property type="term" value="F:metal ion binding"/>
    <property type="evidence" value="ECO:0007669"/>
    <property type="project" value="UniProtKB-KW"/>
</dbReference>
<keyword evidence="8" id="KW-0411">Iron-sulfur</keyword>
<dbReference type="InterPro" id="IPR007197">
    <property type="entry name" value="rSAM"/>
</dbReference>
<reference evidence="10 11" key="1">
    <citation type="submission" date="2020-08" db="EMBL/GenBank/DDBJ databases">
        <authorList>
            <person name="Liu C."/>
            <person name="Sun Q."/>
        </authorList>
    </citation>
    <scope>NUCLEOTIDE SEQUENCE [LARGE SCALE GENOMIC DNA]</scope>
    <source>
        <strain evidence="10 11">NSJ-4</strain>
    </source>
</reference>
<evidence type="ECO:0000256" key="7">
    <source>
        <dbReference type="ARBA" id="ARBA00023004"/>
    </source>
</evidence>
<dbReference type="CDD" id="cd01335">
    <property type="entry name" value="Radical_SAM"/>
    <property type="match status" value="1"/>
</dbReference>
<evidence type="ECO:0000256" key="5">
    <source>
        <dbReference type="ARBA" id="ARBA00022723"/>
    </source>
</evidence>
<keyword evidence="7" id="KW-0408">Iron</keyword>
<keyword evidence="3" id="KW-0004">4Fe-4S</keyword>
<dbReference type="InterPro" id="IPR058240">
    <property type="entry name" value="rSAM_sf"/>
</dbReference>
<dbReference type="PANTHER" id="PTHR30352:SF5">
    <property type="entry name" value="PYRUVATE FORMATE-LYASE 1-ACTIVATING ENZYME"/>
    <property type="match status" value="1"/>
</dbReference>
<dbReference type="InterPro" id="IPR034457">
    <property type="entry name" value="Organic_radical-activating"/>
</dbReference>
<name>A0A7G9FK75_9FIRM</name>
<dbReference type="EMBL" id="CP060632">
    <property type="protein sequence ID" value="QNL98956.1"/>
    <property type="molecule type" value="Genomic_DNA"/>
</dbReference>
<keyword evidence="11" id="KW-1185">Reference proteome</keyword>
<dbReference type="InterPro" id="IPR012839">
    <property type="entry name" value="Organic_radical_activase"/>
</dbReference>
<dbReference type="SFLD" id="SFLDG01066">
    <property type="entry name" value="organic_radical-activating_enz"/>
    <property type="match status" value="1"/>
</dbReference>
<dbReference type="PANTHER" id="PTHR30352">
    <property type="entry name" value="PYRUVATE FORMATE-LYASE-ACTIVATING ENZYME"/>
    <property type="match status" value="1"/>
</dbReference>
<keyword evidence="6" id="KW-0560">Oxidoreductase</keyword>
<evidence type="ECO:0000256" key="4">
    <source>
        <dbReference type="ARBA" id="ARBA00022691"/>
    </source>
</evidence>
<accession>A0A7G9FK75</accession>
<evidence type="ECO:0000313" key="11">
    <source>
        <dbReference type="Proteomes" id="UP000515819"/>
    </source>
</evidence>
<evidence type="ECO:0000256" key="2">
    <source>
        <dbReference type="ARBA" id="ARBA00009777"/>
    </source>
</evidence>
<keyword evidence="5" id="KW-0479">Metal-binding</keyword>
<dbReference type="PIRSF" id="PIRSF000371">
    <property type="entry name" value="PFL_act_enz"/>
    <property type="match status" value="1"/>
</dbReference>
<dbReference type="GO" id="GO:0016491">
    <property type="term" value="F:oxidoreductase activity"/>
    <property type="evidence" value="ECO:0007669"/>
    <property type="project" value="UniProtKB-KW"/>
</dbReference>
<feature type="domain" description="Radical SAM core" evidence="9">
    <location>
        <begin position="20"/>
        <end position="282"/>
    </location>
</feature>
<protein>
    <submittedName>
        <fullName evidence="10">Radical SAM protein</fullName>
    </submittedName>
</protein>
<dbReference type="Proteomes" id="UP000515819">
    <property type="component" value="Chromosome"/>
</dbReference>
<dbReference type="PROSITE" id="PS51918">
    <property type="entry name" value="RADICAL_SAM"/>
    <property type="match status" value="1"/>
</dbReference>
<evidence type="ECO:0000256" key="8">
    <source>
        <dbReference type="ARBA" id="ARBA00023014"/>
    </source>
</evidence>
<evidence type="ECO:0000313" key="10">
    <source>
        <dbReference type="EMBL" id="QNL98956.1"/>
    </source>
</evidence>
<evidence type="ECO:0000256" key="6">
    <source>
        <dbReference type="ARBA" id="ARBA00023002"/>
    </source>
</evidence>
<dbReference type="InterPro" id="IPR001989">
    <property type="entry name" value="Radical_activat_CS"/>
</dbReference>
<proteinExistence type="inferred from homology"/>
<dbReference type="SUPFAM" id="SSF102114">
    <property type="entry name" value="Radical SAM enzymes"/>
    <property type="match status" value="1"/>
</dbReference>